<dbReference type="InterPro" id="IPR006685">
    <property type="entry name" value="MscS_channel_2nd"/>
</dbReference>
<name>A0A916YHG5_9MICO</name>
<reference evidence="7" key="1">
    <citation type="journal article" date="2014" name="Int. J. Syst. Evol. Microbiol.">
        <title>Complete genome sequence of Corynebacterium casei LMG S-19264T (=DSM 44701T), isolated from a smear-ripened cheese.</title>
        <authorList>
            <consortium name="US DOE Joint Genome Institute (JGI-PGF)"/>
            <person name="Walter F."/>
            <person name="Albersmeier A."/>
            <person name="Kalinowski J."/>
            <person name="Ruckert C."/>
        </authorList>
    </citation>
    <scope>NUCLEOTIDE SEQUENCE</scope>
    <source>
        <strain evidence="7">CGMCC 1.15152</strain>
    </source>
</reference>
<dbReference type="Gene3D" id="2.30.30.60">
    <property type="match status" value="1"/>
</dbReference>
<comment type="subcellular location">
    <subcellularLocation>
        <location evidence="1">Membrane</location>
    </subcellularLocation>
</comment>
<comment type="caution">
    <text evidence="7">The sequence shown here is derived from an EMBL/GenBank/DDBJ whole genome shotgun (WGS) entry which is preliminary data.</text>
</comment>
<evidence type="ECO:0000256" key="3">
    <source>
        <dbReference type="ARBA" id="ARBA00022989"/>
    </source>
</evidence>
<feature type="transmembrane region" description="Helical" evidence="5">
    <location>
        <begin position="96"/>
        <end position="118"/>
    </location>
</feature>
<dbReference type="AlphaFoldDB" id="A0A916YHG5"/>
<gene>
    <name evidence="7" type="ORF">GCM10010915_27590</name>
</gene>
<evidence type="ECO:0000256" key="4">
    <source>
        <dbReference type="ARBA" id="ARBA00023136"/>
    </source>
</evidence>
<dbReference type="Gene3D" id="1.10.287.1260">
    <property type="match status" value="1"/>
</dbReference>
<feature type="transmembrane region" description="Helical" evidence="5">
    <location>
        <begin position="20"/>
        <end position="44"/>
    </location>
</feature>
<evidence type="ECO:0000256" key="1">
    <source>
        <dbReference type="ARBA" id="ARBA00004370"/>
    </source>
</evidence>
<evidence type="ECO:0000313" key="8">
    <source>
        <dbReference type="Proteomes" id="UP000633205"/>
    </source>
</evidence>
<evidence type="ECO:0000259" key="6">
    <source>
        <dbReference type="Pfam" id="PF00924"/>
    </source>
</evidence>
<dbReference type="EMBL" id="BMHO01000002">
    <property type="protein sequence ID" value="GGD44821.1"/>
    <property type="molecule type" value="Genomic_DNA"/>
</dbReference>
<dbReference type="SUPFAM" id="SSF50182">
    <property type="entry name" value="Sm-like ribonucleoproteins"/>
    <property type="match status" value="1"/>
</dbReference>
<feature type="domain" description="Mechanosensitive ion channel MscS" evidence="6">
    <location>
        <begin position="193"/>
        <end position="259"/>
    </location>
</feature>
<accession>A0A916YHG5</accession>
<protein>
    <submittedName>
        <fullName evidence="7">Mechanosensitive ion channel protein MscS</fullName>
    </submittedName>
</protein>
<keyword evidence="4 5" id="KW-0472">Membrane</keyword>
<keyword evidence="3 5" id="KW-1133">Transmembrane helix</keyword>
<keyword evidence="8" id="KW-1185">Reference proteome</keyword>
<feature type="transmembrane region" description="Helical" evidence="5">
    <location>
        <begin position="65"/>
        <end position="84"/>
    </location>
</feature>
<dbReference type="PANTHER" id="PTHR30566">
    <property type="entry name" value="YNAI-RELATED MECHANOSENSITIVE ION CHANNEL"/>
    <property type="match status" value="1"/>
</dbReference>
<feature type="transmembrane region" description="Helical" evidence="5">
    <location>
        <begin position="171"/>
        <end position="190"/>
    </location>
</feature>
<keyword evidence="2 5" id="KW-0812">Transmembrane</keyword>
<dbReference type="Proteomes" id="UP000633205">
    <property type="component" value="Unassembled WGS sequence"/>
</dbReference>
<sequence>MHSDVSDIAESVTANPWTAWGAVAIAIAVVVVVAFVVVWVFKAVTNRLGRRARVFAELNTRFSQPIFWLFVVVGAKATVVTLFPDGFETLRGALSYALTLAIIAVVGWIIGKVLVFLIDGASVKQEASGYDEFIARRRRTQLRMIRRLVMALVAVLTVAAMLLTIPGAETFGASLFASAGVASIVAGLAAQSTLGNVVAGIQLAFTNALKVGDTVEVDGQYGTIEEITLTYVVVQIWDDRRHIMPSTYFTTTPYTNWTRNQSAVTGTVFLDADYTVDVDAVRAELERIVDAAPEWDRRSWGLIVSDATGGVAKLRASMTAADADLLWFLQCRVREQLLKFIATQRPQELARSRVVVDPAADSSS</sequence>
<dbReference type="PANTHER" id="PTHR30566:SF25">
    <property type="entry name" value="INNER MEMBRANE PROTEIN"/>
    <property type="match status" value="1"/>
</dbReference>
<evidence type="ECO:0000313" key="7">
    <source>
        <dbReference type="EMBL" id="GGD44821.1"/>
    </source>
</evidence>
<evidence type="ECO:0000256" key="2">
    <source>
        <dbReference type="ARBA" id="ARBA00022692"/>
    </source>
</evidence>
<dbReference type="InterPro" id="IPR010920">
    <property type="entry name" value="LSM_dom_sf"/>
</dbReference>
<dbReference type="Pfam" id="PF00924">
    <property type="entry name" value="MS_channel_2nd"/>
    <property type="match status" value="1"/>
</dbReference>
<proteinExistence type="predicted"/>
<dbReference type="GO" id="GO:0016020">
    <property type="term" value="C:membrane"/>
    <property type="evidence" value="ECO:0007669"/>
    <property type="project" value="UniProtKB-SubCell"/>
</dbReference>
<evidence type="ECO:0000256" key="5">
    <source>
        <dbReference type="SAM" id="Phobius"/>
    </source>
</evidence>
<reference evidence="7" key="2">
    <citation type="submission" date="2020-09" db="EMBL/GenBank/DDBJ databases">
        <authorList>
            <person name="Sun Q."/>
            <person name="Zhou Y."/>
        </authorList>
    </citation>
    <scope>NUCLEOTIDE SEQUENCE</scope>
    <source>
        <strain evidence="7">CGMCC 1.15152</strain>
    </source>
</reference>
<feature type="transmembrane region" description="Helical" evidence="5">
    <location>
        <begin position="145"/>
        <end position="165"/>
    </location>
</feature>
<dbReference type="RefSeq" id="WP_188712988.1">
    <property type="nucleotide sequence ID" value="NZ_BMHO01000002.1"/>
</dbReference>
<dbReference type="GO" id="GO:0055085">
    <property type="term" value="P:transmembrane transport"/>
    <property type="evidence" value="ECO:0007669"/>
    <property type="project" value="InterPro"/>
</dbReference>
<organism evidence="7 8">
    <name type="scientific">Microbacterium faecale</name>
    <dbReference type="NCBI Taxonomy" id="1804630"/>
    <lineage>
        <taxon>Bacteria</taxon>
        <taxon>Bacillati</taxon>
        <taxon>Actinomycetota</taxon>
        <taxon>Actinomycetes</taxon>
        <taxon>Micrococcales</taxon>
        <taxon>Microbacteriaceae</taxon>
        <taxon>Microbacterium</taxon>
    </lineage>
</organism>
<dbReference type="InterPro" id="IPR023408">
    <property type="entry name" value="MscS_beta-dom_sf"/>
</dbReference>